<dbReference type="InterPro" id="IPR036390">
    <property type="entry name" value="WH_DNA-bd_sf"/>
</dbReference>
<dbReference type="SUPFAM" id="SSF46785">
    <property type="entry name" value="Winged helix' DNA-binding domain"/>
    <property type="match status" value="1"/>
</dbReference>
<accession>A0A1M7M3J7</accession>
<sequence length="124" mass="14387">MNDSEQFIGFCRFRINAVKDSMDIFTGKWKIHILGTLLYGGKMRFMDLQREVAGIGSKMLSKELQDMEMNHLVTRTVKNTKPITVEYELTEFGKTLEPVIDAIAQWGIDYRETLFRKKSNQSSE</sequence>
<proteinExistence type="predicted"/>
<keyword evidence="3" id="KW-0804">Transcription</keyword>
<keyword evidence="2" id="KW-0238">DNA-binding</keyword>
<gene>
    <name evidence="4" type="primary">ytcD_1</name>
    <name evidence="4" type="ORF">NCTC13533_01526</name>
</gene>
<dbReference type="EMBL" id="UFVQ01000003">
    <property type="protein sequence ID" value="STC94335.1"/>
    <property type="molecule type" value="Genomic_DNA"/>
</dbReference>
<dbReference type="PROSITE" id="PS51118">
    <property type="entry name" value="HTH_HXLR"/>
    <property type="match status" value="1"/>
</dbReference>
<dbReference type="Proteomes" id="UP000255224">
    <property type="component" value="Unassembled WGS sequence"/>
</dbReference>
<dbReference type="Pfam" id="PF01638">
    <property type="entry name" value="HxlR"/>
    <property type="match status" value="1"/>
</dbReference>
<protein>
    <submittedName>
        <fullName evidence="4">Uncharacterized HTH-type transcriptional regulator ytcD</fullName>
    </submittedName>
</protein>
<dbReference type="GO" id="GO:0003677">
    <property type="term" value="F:DNA binding"/>
    <property type="evidence" value="ECO:0007669"/>
    <property type="project" value="UniProtKB-KW"/>
</dbReference>
<name>A0A1M7M3J7_CHRCU</name>
<dbReference type="InterPro" id="IPR036388">
    <property type="entry name" value="WH-like_DNA-bd_sf"/>
</dbReference>
<dbReference type="RefSeq" id="WP_073335646.1">
    <property type="nucleotide sequence ID" value="NZ_CP033920.1"/>
</dbReference>
<evidence type="ECO:0000256" key="1">
    <source>
        <dbReference type="ARBA" id="ARBA00023015"/>
    </source>
</evidence>
<dbReference type="Gene3D" id="1.10.10.10">
    <property type="entry name" value="Winged helix-like DNA-binding domain superfamily/Winged helix DNA-binding domain"/>
    <property type="match status" value="1"/>
</dbReference>
<dbReference type="PANTHER" id="PTHR33204">
    <property type="entry name" value="TRANSCRIPTIONAL REGULATOR, MARR FAMILY"/>
    <property type="match status" value="1"/>
</dbReference>
<evidence type="ECO:0000256" key="2">
    <source>
        <dbReference type="ARBA" id="ARBA00023125"/>
    </source>
</evidence>
<evidence type="ECO:0000313" key="4">
    <source>
        <dbReference type="EMBL" id="STC94335.1"/>
    </source>
</evidence>
<organism evidence="4 5">
    <name type="scientific">Chryseobacterium carnipullorum</name>
    <dbReference type="NCBI Taxonomy" id="1124835"/>
    <lineage>
        <taxon>Bacteria</taxon>
        <taxon>Pseudomonadati</taxon>
        <taxon>Bacteroidota</taxon>
        <taxon>Flavobacteriia</taxon>
        <taxon>Flavobacteriales</taxon>
        <taxon>Weeksellaceae</taxon>
        <taxon>Chryseobacterium group</taxon>
        <taxon>Chryseobacterium</taxon>
    </lineage>
</organism>
<evidence type="ECO:0000313" key="5">
    <source>
        <dbReference type="Proteomes" id="UP000255224"/>
    </source>
</evidence>
<reference evidence="4 5" key="1">
    <citation type="submission" date="2018-06" db="EMBL/GenBank/DDBJ databases">
        <authorList>
            <consortium name="Pathogen Informatics"/>
            <person name="Doyle S."/>
        </authorList>
    </citation>
    <scope>NUCLEOTIDE SEQUENCE [LARGE SCALE GENOMIC DNA]</scope>
    <source>
        <strain evidence="4 5">NCTC13533</strain>
    </source>
</reference>
<evidence type="ECO:0000256" key="3">
    <source>
        <dbReference type="ARBA" id="ARBA00023163"/>
    </source>
</evidence>
<dbReference type="AlphaFoldDB" id="A0A1M7M3J7"/>
<keyword evidence="1" id="KW-0805">Transcription regulation</keyword>
<dbReference type="InterPro" id="IPR002577">
    <property type="entry name" value="HTH_HxlR"/>
</dbReference>
<accession>A0A376DT32</accession>